<dbReference type="STRING" id="1611254.A0A2G5U1K9"/>
<evidence type="ECO:0000313" key="2">
    <source>
        <dbReference type="EMBL" id="PIC33429.1"/>
    </source>
</evidence>
<proteinExistence type="predicted"/>
<feature type="region of interest" description="Disordered" evidence="1">
    <location>
        <begin position="354"/>
        <end position="388"/>
    </location>
</feature>
<dbReference type="AlphaFoldDB" id="A0A2G5U1K9"/>
<evidence type="ECO:0000313" key="3">
    <source>
        <dbReference type="Proteomes" id="UP000230233"/>
    </source>
</evidence>
<reference evidence="3" key="1">
    <citation type="submission" date="2017-10" db="EMBL/GenBank/DDBJ databases">
        <title>Rapid genome shrinkage in a self-fertile nematode reveals novel sperm competition proteins.</title>
        <authorList>
            <person name="Yin D."/>
            <person name="Schwarz E.M."/>
            <person name="Thomas C.G."/>
            <person name="Felde R.L."/>
            <person name="Korf I.F."/>
            <person name="Cutter A.D."/>
            <person name="Schartner C.M."/>
            <person name="Ralston E.J."/>
            <person name="Meyer B.J."/>
            <person name="Haag E.S."/>
        </authorList>
    </citation>
    <scope>NUCLEOTIDE SEQUENCE [LARGE SCALE GENOMIC DNA]</scope>
    <source>
        <strain evidence="3">JU1422</strain>
    </source>
</reference>
<evidence type="ECO:0000256" key="1">
    <source>
        <dbReference type="SAM" id="MobiDB-lite"/>
    </source>
</evidence>
<feature type="compositionally biased region" description="Polar residues" evidence="1">
    <location>
        <begin position="363"/>
        <end position="373"/>
    </location>
</feature>
<organism evidence="2 3">
    <name type="scientific">Caenorhabditis nigoni</name>
    <dbReference type="NCBI Taxonomy" id="1611254"/>
    <lineage>
        <taxon>Eukaryota</taxon>
        <taxon>Metazoa</taxon>
        <taxon>Ecdysozoa</taxon>
        <taxon>Nematoda</taxon>
        <taxon>Chromadorea</taxon>
        <taxon>Rhabditida</taxon>
        <taxon>Rhabditina</taxon>
        <taxon>Rhabditomorpha</taxon>
        <taxon>Rhabditoidea</taxon>
        <taxon>Rhabditidae</taxon>
        <taxon>Peloderinae</taxon>
        <taxon>Caenorhabditis</taxon>
    </lineage>
</organism>
<name>A0A2G5U1K9_9PELO</name>
<keyword evidence="3" id="KW-1185">Reference proteome</keyword>
<dbReference type="OrthoDB" id="5773944at2759"/>
<gene>
    <name evidence="2" type="primary">Cni-H35B03.1</name>
    <name evidence="2" type="synonym">Cnig_chr_IV.g13411</name>
    <name evidence="2" type="ORF">B9Z55_013411</name>
</gene>
<accession>A0A2G5U1K9</accession>
<dbReference type="Proteomes" id="UP000230233">
    <property type="component" value="Chromosome IV"/>
</dbReference>
<comment type="caution">
    <text evidence="2">The sequence shown here is derived from an EMBL/GenBank/DDBJ whole genome shotgun (WGS) entry which is preliminary data.</text>
</comment>
<protein>
    <submittedName>
        <fullName evidence="2">Uncharacterized protein</fullName>
    </submittedName>
</protein>
<sequence>MFAIAHNSILRDSLAGILQLSPERVFEEYRPPPFTGNLVIGVEDLRDANLRFAVRYFLANVEKNISLYIVKQEWSENDEKFFDDLVKTEYRRAHDLNQVAIDRVNKLPDNDWKSDRLEQLNEWRTIPAINYSLLTLNDNLKNQINSLAKVTACAISDDEEQLTSKPPVLHWTADPLEGEIQFIAQLNFPLSGPDDSTFREMCRLLKTHFESCYEWTGGILLTSEPVRLHVQRFSDTQIEFAARICVDELEGDEADRPMRFIWPYLAVSLKQAVQVLSEHPHLQYSISFVPFGSIFFKSSEIEARVFDATVFCATALKYEKVGFRVGDNIYHVDIAHIFPDGTYPSLQRLLSMNPPSPKFSRPDSVNDSVSPSLVSEPPTPGGLAAPHNRGRRVSFGTIKLMSDAPTNPEIPILNGNDDDGSVKTVDAFIDKMLQQTMDQLAV</sequence>
<dbReference type="EMBL" id="PDUG01000004">
    <property type="protein sequence ID" value="PIC33429.1"/>
    <property type="molecule type" value="Genomic_DNA"/>
</dbReference>